<organism evidence="2 3">
    <name type="scientific">Adineta ricciae</name>
    <name type="common">Rotifer</name>
    <dbReference type="NCBI Taxonomy" id="249248"/>
    <lineage>
        <taxon>Eukaryota</taxon>
        <taxon>Metazoa</taxon>
        <taxon>Spiralia</taxon>
        <taxon>Gnathifera</taxon>
        <taxon>Rotifera</taxon>
        <taxon>Eurotatoria</taxon>
        <taxon>Bdelloidea</taxon>
        <taxon>Adinetida</taxon>
        <taxon>Adinetidae</taxon>
        <taxon>Adineta</taxon>
    </lineage>
</organism>
<accession>A0A814CCF8</accession>
<evidence type="ECO:0000256" key="1">
    <source>
        <dbReference type="SAM" id="MobiDB-lite"/>
    </source>
</evidence>
<feature type="compositionally biased region" description="Polar residues" evidence="1">
    <location>
        <begin position="12"/>
        <end position="22"/>
    </location>
</feature>
<name>A0A814CCF8_ADIRI</name>
<dbReference type="EMBL" id="CAJNOJ010000043">
    <property type="protein sequence ID" value="CAF0938267.1"/>
    <property type="molecule type" value="Genomic_DNA"/>
</dbReference>
<dbReference type="Proteomes" id="UP000663852">
    <property type="component" value="Unassembled WGS sequence"/>
</dbReference>
<sequence>MRRKPRERKAISKSNFSPSTLHTFRPTHLDQYELGSQHDSFPYSTSSDIFSRENYFNFADHSSFKQTKSPFEVTNNIQWSTMSTTTDLLF</sequence>
<reference evidence="2" key="1">
    <citation type="submission" date="2021-02" db="EMBL/GenBank/DDBJ databases">
        <authorList>
            <person name="Nowell W R."/>
        </authorList>
    </citation>
    <scope>NUCLEOTIDE SEQUENCE</scope>
</reference>
<protein>
    <submittedName>
        <fullName evidence="2">Uncharacterized protein</fullName>
    </submittedName>
</protein>
<comment type="caution">
    <text evidence="2">The sequence shown here is derived from an EMBL/GenBank/DDBJ whole genome shotgun (WGS) entry which is preliminary data.</text>
</comment>
<gene>
    <name evidence="2" type="ORF">EDS130_LOCUS11678</name>
</gene>
<feature type="region of interest" description="Disordered" evidence="1">
    <location>
        <begin position="1"/>
        <end position="23"/>
    </location>
</feature>
<proteinExistence type="predicted"/>
<dbReference type="AlphaFoldDB" id="A0A814CCF8"/>
<evidence type="ECO:0000313" key="3">
    <source>
        <dbReference type="Proteomes" id="UP000663852"/>
    </source>
</evidence>
<evidence type="ECO:0000313" key="2">
    <source>
        <dbReference type="EMBL" id="CAF0938267.1"/>
    </source>
</evidence>